<evidence type="ECO:0000256" key="2">
    <source>
        <dbReference type="ARBA" id="ARBA00006044"/>
    </source>
</evidence>
<dbReference type="OrthoDB" id="412382at2759"/>
<dbReference type="PANTHER" id="PTHR33753">
    <property type="entry name" value="1,4-BETA-D-GLUCAN CELLOBIOHYDROLASE B"/>
    <property type="match status" value="1"/>
</dbReference>
<evidence type="ECO:0000313" key="11">
    <source>
        <dbReference type="EMBL" id="PSN71505.1"/>
    </source>
</evidence>
<dbReference type="InterPro" id="IPR001722">
    <property type="entry name" value="Glyco_hydro_7"/>
</dbReference>
<keyword evidence="12" id="KW-1185">Reference proteome</keyword>
<dbReference type="InterPro" id="IPR013320">
    <property type="entry name" value="ConA-like_dom_sf"/>
</dbReference>
<dbReference type="PANTHER" id="PTHR33753:SF1">
    <property type="entry name" value="ENDO-BETA-1,4-GLUCANASE CELB"/>
    <property type="match status" value="1"/>
</dbReference>
<dbReference type="SUPFAM" id="SSF49899">
    <property type="entry name" value="Concanavalin A-like lectins/glucanases"/>
    <property type="match status" value="1"/>
</dbReference>
<dbReference type="Pfam" id="PF00840">
    <property type="entry name" value="Glyco_hydro_7"/>
    <property type="match status" value="1"/>
</dbReference>
<name>A0A2T2P1E5_CORCC</name>
<dbReference type="InterPro" id="IPR037019">
    <property type="entry name" value="Glyco_hydro_7_sf"/>
</dbReference>
<dbReference type="STRING" id="1448308.A0A2T2P1E5"/>
<proteinExistence type="inferred from homology"/>
<dbReference type="PRINTS" id="PR00734">
    <property type="entry name" value="GLHYDRLASE7"/>
</dbReference>
<keyword evidence="8 9" id="KW-0624">Polysaccharide degradation</keyword>
<keyword evidence="10" id="KW-0732">Signal</keyword>
<dbReference type="AlphaFoldDB" id="A0A2T2P1E5"/>
<evidence type="ECO:0000313" key="12">
    <source>
        <dbReference type="Proteomes" id="UP000240883"/>
    </source>
</evidence>
<dbReference type="EC" id="3.2.1.-" evidence="9"/>
<dbReference type="GO" id="GO:0008810">
    <property type="term" value="F:cellulase activity"/>
    <property type="evidence" value="ECO:0007669"/>
    <property type="project" value="UniProtKB-EC"/>
</dbReference>
<dbReference type="GO" id="GO:0030245">
    <property type="term" value="P:cellulose catabolic process"/>
    <property type="evidence" value="ECO:0007669"/>
    <property type="project" value="UniProtKB-KW"/>
</dbReference>
<dbReference type="CDD" id="cd07999">
    <property type="entry name" value="GH7_CBH_EG"/>
    <property type="match status" value="1"/>
</dbReference>
<evidence type="ECO:0000256" key="7">
    <source>
        <dbReference type="ARBA" id="ARBA00023295"/>
    </source>
</evidence>
<reference evidence="11 12" key="1">
    <citation type="journal article" date="2018" name="Front. Microbiol.">
        <title>Genome-Wide Analysis of Corynespora cassiicola Leaf Fall Disease Putative Effectors.</title>
        <authorList>
            <person name="Lopez D."/>
            <person name="Ribeiro S."/>
            <person name="Label P."/>
            <person name="Fumanal B."/>
            <person name="Venisse J.S."/>
            <person name="Kohler A."/>
            <person name="de Oliveira R.R."/>
            <person name="Labutti K."/>
            <person name="Lipzen A."/>
            <person name="Lail K."/>
            <person name="Bauer D."/>
            <person name="Ohm R.A."/>
            <person name="Barry K.W."/>
            <person name="Spatafora J."/>
            <person name="Grigoriev I.V."/>
            <person name="Martin F.M."/>
            <person name="Pujade-Renaud V."/>
        </authorList>
    </citation>
    <scope>NUCLEOTIDE SEQUENCE [LARGE SCALE GENOMIC DNA]</scope>
    <source>
        <strain evidence="11 12">Philippines</strain>
    </source>
</reference>
<feature type="signal peptide" evidence="10">
    <location>
        <begin position="1"/>
        <end position="17"/>
    </location>
</feature>
<accession>A0A2T2P1E5</accession>
<gene>
    <name evidence="11" type="ORF">BS50DRAFT_486288</name>
</gene>
<keyword evidence="3 9" id="KW-0378">Hydrolase</keyword>
<sequence>MAPYTLIITALLGLVAAQTPGKTKEVHPKVKTWKCSKAGCKELKTALVLDSAAHPIYQKNNTAKNCGNWGSPADPTVCPDEETCAKNCIMEGIENYADYGVTTKGSSMTLNMMGKNGVSSPRVYLLAENEKKYEVLKLTGQEFTFDVDVSKLPCGMNGALYLSEMKADGGRSKLNPAGATYGTGYCDAQCFVTPWVEGVGNIKGDGICCNELDIWEANARATHLAPHPCNKPGLYRCSGEECQFEGVCDKNGCGMNPYKVGDQSYYGPQGRKVDTTKPFTVVTQFPAKDGILQEVVRYYIQNGNIIENAAINVTGPINDDYCDAHGARKFMELGAMKGMGESMSRGMVLAMSVWWDEGGFMQWLDGSADGAGPCNATEGDPKVIVTKEAKPAVTFSNIKWGDIGTTFKAKNQNRWNRLN</sequence>
<organism evidence="11 12">
    <name type="scientific">Corynespora cassiicola Philippines</name>
    <dbReference type="NCBI Taxonomy" id="1448308"/>
    <lineage>
        <taxon>Eukaryota</taxon>
        <taxon>Fungi</taxon>
        <taxon>Dikarya</taxon>
        <taxon>Ascomycota</taxon>
        <taxon>Pezizomycotina</taxon>
        <taxon>Dothideomycetes</taxon>
        <taxon>Pleosporomycetidae</taxon>
        <taxon>Pleosporales</taxon>
        <taxon>Corynesporascaceae</taxon>
        <taxon>Corynespora</taxon>
    </lineage>
</organism>
<comment type="similarity">
    <text evidence="2 9">Belongs to the glycosyl hydrolase 7 (cellulase C) family.</text>
</comment>
<keyword evidence="7 9" id="KW-0326">Glycosidase</keyword>
<keyword evidence="6" id="KW-0119">Carbohydrate metabolism</keyword>
<evidence type="ECO:0000256" key="6">
    <source>
        <dbReference type="ARBA" id="ARBA00023277"/>
    </source>
</evidence>
<comment type="catalytic activity">
    <reaction evidence="1">
        <text>Endohydrolysis of (1-&gt;4)-beta-D-glucosidic linkages in cellulose, lichenin and cereal beta-D-glucans.</text>
        <dbReference type="EC" id="3.2.1.4"/>
    </reaction>
</comment>
<feature type="chain" id="PRO_5015573894" description="Glucanase" evidence="10">
    <location>
        <begin position="18"/>
        <end position="419"/>
    </location>
</feature>
<evidence type="ECO:0000256" key="10">
    <source>
        <dbReference type="SAM" id="SignalP"/>
    </source>
</evidence>
<evidence type="ECO:0000256" key="1">
    <source>
        <dbReference type="ARBA" id="ARBA00000966"/>
    </source>
</evidence>
<evidence type="ECO:0000256" key="5">
    <source>
        <dbReference type="ARBA" id="ARBA00023180"/>
    </source>
</evidence>
<keyword evidence="4 9" id="KW-0136">Cellulose degradation</keyword>
<dbReference type="Proteomes" id="UP000240883">
    <property type="component" value="Unassembled WGS sequence"/>
</dbReference>
<dbReference type="EMBL" id="KZ678131">
    <property type="protein sequence ID" value="PSN71505.1"/>
    <property type="molecule type" value="Genomic_DNA"/>
</dbReference>
<evidence type="ECO:0000256" key="3">
    <source>
        <dbReference type="ARBA" id="ARBA00022801"/>
    </source>
</evidence>
<evidence type="ECO:0000256" key="9">
    <source>
        <dbReference type="RuleBase" id="RU361164"/>
    </source>
</evidence>
<evidence type="ECO:0000256" key="4">
    <source>
        <dbReference type="ARBA" id="ARBA00023001"/>
    </source>
</evidence>
<evidence type="ECO:0000256" key="8">
    <source>
        <dbReference type="ARBA" id="ARBA00023326"/>
    </source>
</evidence>
<keyword evidence="5" id="KW-0325">Glycoprotein</keyword>
<protein>
    <recommendedName>
        <fullName evidence="9">Glucanase</fullName>
        <ecNumber evidence="9">3.2.1.-</ecNumber>
    </recommendedName>
</protein>
<dbReference type="Gene3D" id="2.70.100.10">
    <property type="entry name" value="Glycoside hydrolase, family 7, domain"/>
    <property type="match status" value="1"/>
</dbReference>